<dbReference type="EMBL" id="FNFO01000010">
    <property type="protein sequence ID" value="SDM10609.1"/>
    <property type="molecule type" value="Genomic_DNA"/>
</dbReference>
<organism evidence="5 6">
    <name type="scientific">Catalinimonas alkaloidigena</name>
    <dbReference type="NCBI Taxonomy" id="1075417"/>
    <lineage>
        <taxon>Bacteria</taxon>
        <taxon>Pseudomonadati</taxon>
        <taxon>Bacteroidota</taxon>
        <taxon>Cytophagia</taxon>
        <taxon>Cytophagales</taxon>
        <taxon>Catalimonadaceae</taxon>
        <taxon>Catalinimonas</taxon>
    </lineage>
</organism>
<dbReference type="AlphaFoldDB" id="A0A1G9QHU5"/>
<dbReference type="InterPro" id="IPR051801">
    <property type="entry name" value="GH28_Enzymes"/>
</dbReference>
<protein>
    <submittedName>
        <fullName evidence="5">Polygalacturonase</fullName>
    </submittedName>
</protein>
<dbReference type="InterPro" id="IPR011050">
    <property type="entry name" value="Pectin_lyase_fold/virulence"/>
</dbReference>
<accession>A0A1G9QHU5</accession>
<dbReference type="InterPro" id="IPR006626">
    <property type="entry name" value="PbH1"/>
</dbReference>
<dbReference type="STRING" id="1075417.SAMN05421823_110179"/>
<comment type="similarity">
    <text evidence="1 4">Belongs to the glycosyl hydrolase 28 family.</text>
</comment>
<dbReference type="Gene3D" id="2.160.20.10">
    <property type="entry name" value="Single-stranded right-handed beta-helix, Pectin lyase-like"/>
    <property type="match status" value="1"/>
</dbReference>
<proteinExistence type="inferred from homology"/>
<dbReference type="InterPro" id="IPR000743">
    <property type="entry name" value="Glyco_hydro_28"/>
</dbReference>
<sequence>MRLLKHKKRFFASLVTDQDAAGPSVGCLIPSLLIFKPWHQLVAGAAPSFPVFLSFSYKLKLVRRGRLIPSLLVSILCLSLFSCEQPADTKTASSETATYLITAYGAVGDSVTVNTEAIQQAIDACAENGGGTVQIPKGVFSSGAIFLKEGVTLEVQEGAKLRAVAGLENFPELKNTRIAGIEMDWPSAFINIIDASHVTITGDGTIDGSGYYWWEPYWQKRDSLTGKVPGDLIDWHVPRPRLMLFQNTSECTLENVKLRNSGFWTVHICYSHDIDVTNVNIVNPVLESGKRAASSDGIDVDSSHDIAIRDCYIACDDDCIAVKSGRGSDGLRINIPTENVLIENCTFGSGHGGVSMGTETAGGIKNVLVKNCVADGNQAPIKFKPRPGRGGVIENITHEGWKVKNVKTVIDYALRNVDGSDYIDEWQEIKVPFEKATPRYRNLTIRDVEATDARTAISFLGWPLAHAENVILENVNIQAASGATFQYVDNLLLKNVTVTSDDNKMEFQEVTHKIEAE</sequence>
<evidence type="ECO:0000256" key="2">
    <source>
        <dbReference type="ARBA" id="ARBA00022801"/>
    </source>
</evidence>
<dbReference type="OrthoDB" id="9795222at2"/>
<evidence type="ECO:0000256" key="3">
    <source>
        <dbReference type="ARBA" id="ARBA00023295"/>
    </source>
</evidence>
<dbReference type="Pfam" id="PF00295">
    <property type="entry name" value="Glyco_hydro_28"/>
    <property type="match status" value="1"/>
</dbReference>
<keyword evidence="3 4" id="KW-0326">Glycosidase</keyword>
<dbReference type="SMART" id="SM00710">
    <property type="entry name" value="PbH1"/>
    <property type="match status" value="6"/>
</dbReference>
<dbReference type="Proteomes" id="UP000198510">
    <property type="component" value="Unassembled WGS sequence"/>
</dbReference>
<keyword evidence="6" id="KW-1185">Reference proteome</keyword>
<keyword evidence="2 4" id="KW-0378">Hydrolase</keyword>
<dbReference type="SUPFAM" id="SSF51126">
    <property type="entry name" value="Pectin lyase-like"/>
    <property type="match status" value="1"/>
</dbReference>
<gene>
    <name evidence="5" type="ORF">SAMN05421823_110179</name>
</gene>
<dbReference type="PANTHER" id="PTHR31339:SF9">
    <property type="entry name" value="PLASMIN AND FIBRONECTIN-BINDING PROTEIN A"/>
    <property type="match status" value="1"/>
</dbReference>
<reference evidence="5 6" key="1">
    <citation type="submission" date="2016-10" db="EMBL/GenBank/DDBJ databases">
        <authorList>
            <person name="de Groot N.N."/>
        </authorList>
    </citation>
    <scope>NUCLEOTIDE SEQUENCE [LARGE SCALE GENOMIC DNA]</scope>
    <source>
        <strain evidence="5 6">DSM 25186</strain>
    </source>
</reference>
<dbReference type="PANTHER" id="PTHR31339">
    <property type="entry name" value="PECTIN LYASE-RELATED"/>
    <property type="match status" value="1"/>
</dbReference>
<evidence type="ECO:0000313" key="5">
    <source>
        <dbReference type="EMBL" id="SDM10609.1"/>
    </source>
</evidence>
<evidence type="ECO:0000256" key="4">
    <source>
        <dbReference type="RuleBase" id="RU361169"/>
    </source>
</evidence>
<evidence type="ECO:0000313" key="6">
    <source>
        <dbReference type="Proteomes" id="UP000198510"/>
    </source>
</evidence>
<evidence type="ECO:0000256" key="1">
    <source>
        <dbReference type="ARBA" id="ARBA00008834"/>
    </source>
</evidence>
<name>A0A1G9QHU5_9BACT</name>
<dbReference type="GO" id="GO:0004650">
    <property type="term" value="F:polygalacturonase activity"/>
    <property type="evidence" value="ECO:0007669"/>
    <property type="project" value="InterPro"/>
</dbReference>
<dbReference type="InterPro" id="IPR012334">
    <property type="entry name" value="Pectin_lyas_fold"/>
</dbReference>
<dbReference type="GO" id="GO:0005975">
    <property type="term" value="P:carbohydrate metabolic process"/>
    <property type="evidence" value="ECO:0007669"/>
    <property type="project" value="InterPro"/>
</dbReference>